<evidence type="ECO:0000313" key="3">
    <source>
        <dbReference type="Proteomes" id="UP000297630"/>
    </source>
</evidence>
<dbReference type="AlphaFoldDB" id="A0A4Y8T452"/>
<dbReference type="RefSeq" id="WP_134656426.1">
    <property type="nucleotide sequence ID" value="NZ_SCLP01000007.1"/>
</dbReference>
<keyword evidence="1" id="KW-1133">Transmembrane helix</keyword>
<evidence type="ECO:0000256" key="1">
    <source>
        <dbReference type="SAM" id="Phobius"/>
    </source>
</evidence>
<name>A0A4Y8T452_BACTU</name>
<organism evidence="2 3">
    <name type="scientific">Bacillus thuringiensis</name>
    <dbReference type="NCBI Taxonomy" id="1428"/>
    <lineage>
        <taxon>Bacteria</taxon>
        <taxon>Bacillati</taxon>
        <taxon>Bacillota</taxon>
        <taxon>Bacilli</taxon>
        <taxon>Bacillales</taxon>
        <taxon>Bacillaceae</taxon>
        <taxon>Bacillus</taxon>
        <taxon>Bacillus cereus group</taxon>
    </lineage>
</organism>
<evidence type="ECO:0000313" key="2">
    <source>
        <dbReference type="EMBL" id="TFF45782.1"/>
    </source>
</evidence>
<keyword evidence="1" id="KW-0472">Membrane</keyword>
<keyword evidence="1" id="KW-0812">Transmembrane</keyword>
<proteinExistence type="predicted"/>
<feature type="transmembrane region" description="Helical" evidence="1">
    <location>
        <begin position="12"/>
        <end position="34"/>
    </location>
</feature>
<sequence>MKKGYIMEILKLILLLLNDLLFVVGAIFISIAAYRIHPNAGLFVTGVFFMFYALLLSKKSSKGR</sequence>
<gene>
    <name evidence="2" type="ORF">EQ803_16075</name>
</gene>
<accession>A0A4Y8T452</accession>
<feature type="transmembrane region" description="Helical" evidence="1">
    <location>
        <begin position="40"/>
        <end position="57"/>
    </location>
</feature>
<protein>
    <submittedName>
        <fullName evidence="2">Uncharacterized protein</fullName>
    </submittedName>
</protein>
<dbReference type="Proteomes" id="UP000297630">
    <property type="component" value="Unassembled WGS sequence"/>
</dbReference>
<comment type="caution">
    <text evidence="2">The sequence shown here is derived from an EMBL/GenBank/DDBJ whole genome shotgun (WGS) entry which is preliminary data.</text>
</comment>
<reference evidence="2 3" key="1">
    <citation type="submission" date="2019-01" db="EMBL/GenBank/DDBJ databases">
        <title>Draft genome sequence of Bacillus sp. DPC6431.</title>
        <authorList>
            <person name="Arbulu S."/>
            <person name="Murphy K."/>
            <person name="O'Sullivan O."/>
            <person name="Rea M.C."/>
            <person name="Hill C."/>
            <person name="Ross R.P."/>
        </authorList>
    </citation>
    <scope>NUCLEOTIDE SEQUENCE [LARGE SCALE GENOMIC DNA]</scope>
    <source>
        <strain evidence="2 3">DPC6431</strain>
    </source>
</reference>
<dbReference type="EMBL" id="SCLP01000007">
    <property type="protein sequence ID" value="TFF45782.1"/>
    <property type="molecule type" value="Genomic_DNA"/>
</dbReference>